<protein>
    <submittedName>
        <fullName evidence="2">DUF2730 family protein</fullName>
    </submittedName>
</protein>
<feature type="transmembrane region" description="Helical" evidence="1">
    <location>
        <begin position="12"/>
        <end position="29"/>
    </location>
</feature>
<dbReference type="RefSeq" id="WP_377801984.1">
    <property type="nucleotide sequence ID" value="NZ_JBHSLW010000145.1"/>
</dbReference>
<accession>A0ABW0J2D6</accession>
<keyword evidence="3" id="KW-1185">Reference proteome</keyword>
<proteinExistence type="predicted"/>
<keyword evidence="1" id="KW-0812">Transmembrane</keyword>
<dbReference type="InterPro" id="IPR020269">
    <property type="entry name" value="Phage_Mu_Releasin"/>
</dbReference>
<organism evidence="2 3">
    <name type="scientific">Bosea eneae</name>
    <dbReference type="NCBI Taxonomy" id="151454"/>
    <lineage>
        <taxon>Bacteria</taxon>
        <taxon>Pseudomonadati</taxon>
        <taxon>Pseudomonadota</taxon>
        <taxon>Alphaproteobacteria</taxon>
        <taxon>Hyphomicrobiales</taxon>
        <taxon>Boseaceae</taxon>
        <taxon>Bosea</taxon>
    </lineage>
</organism>
<evidence type="ECO:0000313" key="2">
    <source>
        <dbReference type="EMBL" id="MFC5423953.1"/>
    </source>
</evidence>
<reference evidence="3" key="1">
    <citation type="journal article" date="2019" name="Int. J. Syst. Evol. Microbiol.">
        <title>The Global Catalogue of Microorganisms (GCM) 10K type strain sequencing project: providing services to taxonomists for standard genome sequencing and annotation.</title>
        <authorList>
            <consortium name="The Broad Institute Genomics Platform"/>
            <consortium name="The Broad Institute Genome Sequencing Center for Infectious Disease"/>
            <person name="Wu L."/>
            <person name="Ma J."/>
        </authorList>
    </citation>
    <scope>NUCLEOTIDE SEQUENCE [LARGE SCALE GENOMIC DNA]</scope>
    <source>
        <strain evidence="3">NCAIM B.01391</strain>
    </source>
</reference>
<evidence type="ECO:0000313" key="3">
    <source>
        <dbReference type="Proteomes" id="UP001596053"/>
    </source>
</evidence>
<sequence length="115" mass="12802">MLAFLQNHGGAISILVAIATALIATRFVTKEQHEKAVSSLDAKFIVALDKIDKSEDRIARVEQELGHLPSRETVHRMEISLANLNGEMRALGEQLKPVASISERLQEFLLEQAKR</sequence>
<keyword evidence="1" id="KW-1133">Transmembrane helix</keyword>
<keyword evidence="1" id="KW-0472">Membrane</keyword>
<evidence type="ECO:0000256" key="1">
    <source>
        <dbReference type="SAM" id="Phobius"/>
    </source>
</evidence>
<name>A0ABW0J2D6_9HYPH</name>
<dbReference type="Pfam" id="PF10805">
    <property type="entry name" value="DUF2730"/>
    <property type="match status" value="1"/>
</dbReference>
<comment type="caution">
    <text evidence="2">The sequence shown here is derived from an EMBL/GenBank/DDBJ whole genome shotgun (WGS) entry which is preliminary data.</text>
</comment>
<dbReference type="Proteomes" id="UP001596053">
    <property type="component" value="Unassembled WGS sequence"/>
</dbReference>
<dbReference type="EMBL" id="JBHSLW010000145">
    <property type="protein sequence ID" value="MFC5423953.1"/>
    <property type="molecule type" value="Genomic_DNA"/>
</dbReference>
<gene>
    <name evidence="2" type="ORF">ACFPOB_31025</name>
</gene>